<name>A0ABS5RPC8_9MYCO</name>
<dbReference type="Proteomes" id="UP001519535">
    <property type="component" value="Unassembled WGS sequence"/>
</dbReference>
<reference evidence="2 3" key="1">
    <citation type="submission" date="2021-05" db="EMBL/GenBank/DDBJ databases">
        <title>Mycobacterium acidophilum sp. nov., an extremely acid-tolerant member of the genus Mycobacterium.</title>
        <authorList>
            <person name="Xia J."/>
        </authorList>
    </citation>
    <scope>NUCLEOTIDE SEQUENCE [LARGE SCALE GENOMIC DNA]</scope>
    <source>
        <strain evidence="2 3">M1</strain>
    </source>
</reference>
<evidence type="ECO:0000313" key="2">
    <source>
        <dbReference type="EMBL" id="MBS9536143.1"/>
    </source>
</evidence>
<evidence type="ECO:0000256" key="1">
    <source>
        <dbReference type="SAM" id="MobiDB-lite"/>
    </source>
</evidence>
<feature type="compositionally biased region" description="Low complexity" evidence="1">
    <location>
        <begin position="20"/>
        <end position="36"/>
    </location>
</feature>
<gene>
    <name evidence="2" type="ORF">KIH27_21395</name>
</gene>
<accession>A0ABS5RPC8</accession>
<dbReference type="EMBL" id="JAHCLR010000083">
    <property type="protein sequence ID" value="MBS9536143.1"/>
    <property type="molecule type" value="Genomic_DNA"/>
</dbReference>
<evidence type="ECO:0000313" key="3">
    <source>
        <dbReference type="Proteomes" id="UP001519535"/>
    </source>
</evidence>
<feature type="region of interest" description="Disordered" evidence="1">
    <location>
        <begin position="20"/>
        <end position="40"/>
    </location>
</feature>
<dbReference type="RefSeq" id="WP_214094972.1">
    <property type="nucleotide sequence ID" value="NZ_JAHCLR010000083.1"/>
</dbReference>
<sequence>MSADANHVISMESAGLAAATAQEAGATQSTAAQSASPELGTAGAGLDPVSALIMAEMAQWSAYDEEIAAVSAALGLKLGTASATTVADGTATEEQNAANVQAIGPTLLA</sequence>
<evidence type="ECO:0008006" key="4">
    <source>
        <dbReference type="Google" id="ProtNLM"/>
    </source>
</evidence>
<comment type="caution">
    <text evidence="2">The sequence shown here is derived from an EMBL/GenBank/DDBJ whole genome shotgun (WGS) entry which is preliminary data.</text>
</comment>
<proteinExistence type="predicted"/>
<protein>
    <recommendedName>
        <fullName evidence="4">PE family protein</fullName>
    </recommendedName>
</protein>
<organism evidence="2 3">
    <name type="scientific">Mycolicibacter acidiphilus</name>
    <dbReference type="NCBI Taxonomy" id="2835306"/>
    <lineage>
        <taxon>Bacteria</taxon>
        <taxon>Bacillati</taxon>
        <taxon>Actinomycetota</taxon>
        <taxon>Actinomycetes</taxon>
        <taxon>Mycobacteriales</taxon>
        <taxon>Mycobacteriaceae</taxon>
        <taxon>Mycolicibacter</taxon>
    </lineage>
</organism>
<keyword evidence="3" id="KW-1185">Reference proteome</keyword>